<feature type="repeat" description="WD" evidence="5">
    <location>
        <begin position="367"/>
        <end position="408"/>
    </location>
</feature>
<name>A0A0M0JSP3_9EUKA</name>
<dbReference type="InterPro" id="IPR001632">
    <property type="entry name" value="WD40_G-protein_beta-like"/>
</dbReference>
<keyword evidence="4" id="KW-0539">Nucleus</keyword>
<dbReference type="InterPro" id="IPR001680">
    <property type="entry name" value="WD40_rpt"/>
</dbReference>
<feature type="repeat" description="WD" evidence="5">
    <location>
        <begin position="157"/>
        <end position="198"/>
    </location>
</feature>
<dbReference type="Pfam" id="PF08154">
    <property type="entry name" value="NLE"/>
    <property type="match status" value="1"/>
</dbReference>
<accession>A0A0M0JSP3</accession>
<keyword evidence="2 5" id="KW-0853">WD repeat</keyword>
<feature type="repeat" description="WD" evidence="5">
    <location>
        <begin position="409"/>
        <end position="450"/>
    </location>
</feature>
<dbReference type="CDD" id="cd00200">
    <property type="entry name" value="WD40"/>
    <property type="match status" value="1"/>
</dbReference>
<dbReference type="GO" id="GO:0000027">
    <property type="term" value="P:ribosomal large subunit assembly"/>
    <property type="evidence" value="ECO:0007669"/>
    <property type="project" value="TreeGrafter"/>
</dbReference>
<dbReference type="GO" id="GO:0005730">
    <property type="term" value="C:nucleolus"/>
    <property type="evidence" value="ECO:0007669"/>
    <property type="project" value="UniProtKB-SubCell"/>
</dbReference>
<dbReference type="InterPro" id="IPR036322">
    <property type="entry name" value="WD40_repeat_dom_sf"/>
</dbReference>
<gene>
    <name evidence="7" type="ORF">Ctob_010373</name>
</gene>
<dbReference type="Gene3D" id="2.130.10.10">
    <property type="entry name" value="YVTN repeat-like/Quinoprotein amine dehydrogenase"/>
    <property type="match status" value="1"/>
</dbReference>
<dbReference type="PANTHER" id="PTHR19848">
    <property type="entry name" value="WD40 REPEAT PROTEIN"/>
    <property type="match status" value="1"/>
</dbReference>
<dbReference type="AlphaFoldDB" id="A0A0M0JSP3"/>
<dbReference type="Proteomes" id="UP000037460">
    <property type="component" value="Unassembled WGS sequence"/>
</dbReference>
<dbReference type="OrthoDB" id="10267436at2759"/>
<keyword evidence="3" id="KW-0677">Repeat</keyword>
<feature type="repeat" description="WD" evidence="5">
    <location>
        <begin position="200"/>
        <end position="246"/>
    </location>
</feature>
<dbReference type="PRINTS" id="PR00320">
    <property type="entry name" value="GPROTEINBRPT"/>
</dbReference>
<evidence type="ECO:0000313" key="8">
    <source>
        <dbReference type="Proteomes" id="UP000037460"/>
    </source>
</evidence>
<evidence type="ECO:0000259" key="6">
    <source>
        <dbReference type="Pfam" id="PF08154"/>
    </source>
</evidence>
<dbReference type="PRINTS" id="PR00319">
    <property type="entry name" value="GPROTEINB"/>
</dbReference>
<feature type="repeat" description="WD" evidence="5">
    <location>
        <begin position="451"/>
        <end position="484"/>
    </location>
</feature>
<feature type="repeat" description="WD" evidence="5">
    <location>
        <begin position="247"/>
        <end position="287"/>
    </location>
</feature>
<protein>
    <submittedName>
        <fullName evidence="7">Notchless protein-like protein</fullName>
    </submittedName>
</protein>
<evidence type="ECO:0000313" key="7">
    <source>
        <dbReference type="EMBL" id="KOO29505.1"/>
    </source>
</evidence>
<dbReference type="PROSITE" id="PS50082">
    <property type="entry name" value="WD_REPEATS_2"/>
    <property type="match status" value="7"/>
</dbReference>
<reference evidence="8" key="1">
    <citation type="journal article" date="2015" name="PLoS Genet.">
        <title>Genome Sequence and Transcriptome Analyses of Chrysochromulina tobin: Metabolic Tools for Enhanced Algal Fitness in the Prominent Order Prymnesiales (Haptophyceae).</title>
        <authorList>
            <person name="Hovde B.T."/>
            <person name="Deodato C.R."/>
            <person name="Hunsperger H.M."/>
            <person name="Ryken S.A."/>
            <person name="Yost W."/>
            <person name="Jha R.K."/>
            <person name="Patterson J."/>
            <person name="Monnat R.J. Jr."/>
            <person name="Barlow S.B."/>
            <person name="Starkenburg S.R."/>
            <person name="Cattolico R.A."/>
        </authorList>
    </citation>
    <scope>NUCLEOTIDE SEQUENCE</scope>
    <source>
        <strain evidence="8">CCMP291</strain>
    </source>
</reference>
<comment type="subcellular location">
    <subcellularLocation>
        <location evidence="1">Nucleus</location>
        <location evidence="1">Nucleolus</location>
    </subcellularLocation>
</comment>
<evidence type="ECO:0000256" key="1">
    <source>
        <dbReference type="ARBA" id="ARBA00004604"/>
    </source>
</evidence>
<dbReference type="SMART" id="SM00320">
    <property type="entry name" value="WD40"/>
    <property type="match status" value="8"/>
</dbReference>
<dbReference type="EMBL" id="JWZX01002405">
    <property type="protein sequence ID" value="KOO29505.1"/>
    <property type="molecule type" value="Genomic_DNA"/>
</dbReference>
<dbReference type="PROSITE" id="PS00678">
    <property type="entry name" value="WD_REPEATS_1"/>
    <property type="match status" value="2"/>
</dbReference>
<feature type="domain" description="NLE" evidence="6">
    <location>
        <begin position="23"/>
        <end position="81"/>
    </location>
</feature>
<dbReference type="InterPro" id="IPR020472">
    <property type="entry name" value="WD40_PAC1"/>
</dbReference>
<dbReference type="InterPro" id="IPR012972">
    <property type="entry name" value="NLE"/>
</dbReference>
<dbReference type="PROSITE" id="PS50294">
    <property type="entry name" value="WD_REPEATS_REGION"/>
    <property type="match status" value="6"/>
</dbReference>
<evidence type="ECO:0000256" key="2">
    <source>
        <dbReference type="ARBA" id="ARBA00022574"/>
    </source>
</evidence>
<proteinExistence type="predicted"/>
<comment type="caution">
    <text evidence="7">The sequence shown here is derived from an EMBL/GenBank/DDBJ whole genome shotgun (WGS) entry which is preliminary data.</text>
</comment>
<feature type="repeat" description="WD" evidence="5">
    <location>
        <begin position="115"/>
        <end position="156"/>
    </location>
</feature>
<evidence type="ECO:0000256" key="3">
    <source>
        <dbReference type="ARBA" id="ARBA00022737"/>
    </source>
</evidence>
<keyword evidence="8" id="KW-1185">Reference proteome</keyword>
<dbReference type="InterPro" id="IPR015943">
    <property type="entry name" value="WD40/YVTN_repeat-like_dom_sf"/>
</dbReference>
<dbReference type="Pfam" id="PF00400">
    <property type="entry name" value="WD40"/>
    <property type="match status" value="8"/>
</dbReference>
<dbReference type="InterPro" id="IPR019775">
    <property type="entry name" value="WD40_repeat_CS"/>
</dbReference>
<evidence type="ECO:0000256" key="4">
    <source>
        <dbReference type="ARBA" id="ARBA00023242"/>
    </source>
</evidence>
<evidence type="ECO:0000256" key="5">
    <source>
        <dbReference type="PROSITE-ProRule" id="PRU00221"/>
    </source>
</evidence>
<dbReference type="PANTHER" id="PTHR19848:SF0">
    <property type="entry name" value="NOTCHLESS PROTEIN HOMOLOG 1"/>
    <property type="match status" value="1"/>
</dbReference>
<sequence length="484" mass="52774">MSGSKRPRDELAAPEKAAEVGSIVAQFVSAEGERAGPQLDVPLDTTPEQLALILNQLLQNEEPVPYSFYVNDNEMGQTLANNILATHSTEQTLSITYHPQAVFRVRAVTRCSSTLPGHAEAMLSTSFSPSGKTLATGSGDHTVRLWDVHTEMPFKTLSAHRSPVLCIAWSPCGRFLVSGSKEGMLAIWSPSQTEPLRTIPTAHKKWINFVAWEPLHANAESTRFVSCGKDGTVRLWDRVSGQSLGTLSGHTNSVTCVRWGGDDLLYTGSHDRTVKVWGASTQKLVKSLEGHGHWVNCLALNTDAALRSGAYDHRGLAPESAEARVKAARERYEKVKGSGCELLASGSDDFTLFLWKPAEAKKAIARLTGHVQLINNAAFSPDGAWLASGSFDGAVRIWHGRTGKFVATLRNHVGAVYQLAWSSDSRLLASGSKDSTVKVWEVKTKKLLEDLPGHADEVYAVDWSPDGERVASGGKDRNLKLWRR</sequence>
<dbReference type="SUPFAM" id="SSF50978">
    <property type="entry name" value="WD40 repeat-like"/>
    <property type="match status" value="1"/>
</dbReference>
<organism evidence="7 8">
    <name type="scientific">Chrysochromulina tobinii</name>
    <dbReference type="NCBI Taxonomy" id="1460289"/>
    <lineage>
        <taxon>Eukaryota</taxon>
        <taxon>Haptista</taxon>
        <taxon>Haptophyta</taxon>
        <taxon>Prymnesiophyceae</taxon>
        <taxon>Prymnesiales</taxon>
        <taxon>Chrysochromulinaceae</taxon>
        <taxon>Chrysochromulina</taxon>
    </lineage>
</organism>